<accession>A0ABS6W5H1</accession>
<name>A0ABS6W5H1_9FLAO</name>
<protein>
    <recommendedName>
        <fullName evidence="3">Carboxypeptidase regulatory-like domain-containing protein</fullName>
    </recommendedName>
</protein>
<evidence type="ECO:0008006" key="3">
    <source>
        <dbReference type="Google" id="ProtNLM"/>
    </source>
</evidence>
<reference evidence="1 2" key="1">
    <citation type="submission" date="2021-07" db="EMBL/GenBank/DDBJ databases">
        <title>Mesonia aestuariivivens sp. nov., isolated from a tidal flat.</title>
        <authorList>
            <person name="Kim Y.-O."/>
            <person name="Yoon J.-H."/>
        </authorList>
    </citation>
    <scope>NUCLEOTIDE SEQUENCE [LARGE SCALE GENOMIC DNA]</scope>
    <source>
        <strain evidence="1 2">JHPTF-M18</strain>
    </source>
</reference>
<evidence type="ECO:0000313" key="2">
    <source>
        <dbReference type="Proteomes" id="UP000719267"/>
    </source>
</evidence>
<sequence>MKLLFMLPFLVLFNFNQPNQNSTDDFTVFMEVTTYQPDGYAAKDLATGEWIYTNRGQNFFENLPAGTYKFTAYEGHFCGASSEILTLSEANAIDGTFTVTLQGWCE</sequence>
<keyword evidence="2" id="KW-1185">Reference proteome</keyword>
<comment type="caution">
    <text evidence="1">The sequence shown here is derived from an EMBL/GenBank/DDBJ whole genome shotgun (WGS) entry which is preliminary data.</text>
</comment>
<gene>
    <name evidence="1" type="ORF">KW502_14315</name>
</gene>
<organism evidence="1 2">
    <name type="scientific">Mesonia aestuariivivens</name>
    <dbReference type="NCBI Taxonomy" id="2796128"/>
    <lineage>
        <taxon>Bacteria</taxon>
        <taxon>Pseudomonadati</taxon>
        <taxon>Bacteroidota</taxon>
        <taxon>Flavobacteriia</taxon>
        <taxon>Flavobacteriales</taxon>
        <taxon>Flavobacteriaceae</taxon>
        <taxon>Mesonia</taxon>
    </lineage>
</organism>
<dbReference type="Proteomes" id="UP000719267">
    <property type="component" value="Unassembled WGS sequence"/>
</dbReference>
<proteinExistence type="predicted"/>
<dbReference type="EMBL" id="JAHWDF010000023">
    <property type="protein sequence ID" value="MBW2962959.1"/>
    <property type="molecule type" value="Genomic_DNA"/>
</dbReference>
<dbReference type="RefSeq" id="WP_219041243.1">
    <property type="nucleotide sequence ID" value="NZ_JAHWDF010000023.1"/>
</dbReference>
<evidence type="ECO:0000313" key="1">
    <source>
        <dbReference type="EMBL" id="MBW2962959.1"/>
    </source>
</evidence>